<sequence length="305" mass="34590">MVTLCQSTESILSRLSPTSVDKPESPYLLRKASGERRSLRPGAPSEPNAYNYNYPKRGLFIIINNKNFHPSTGQRCREGTGADAERLEERFQDLGFEVRRYDDATASSMTKIMVEAANYDHSDCDCFGCAILSHGIEGRIYATDGMLSLDVLTGPFRGDRCSALVGKPKLFFVQACRTAPMNHSFDSMSDKSGLSEEYEPALSSIRKVPVEADFLFAYSTVPGHYSWRNNQDGSWFIQALCIVIENYGTKMELVHMLTQVNRIVAYEFESCKDEEFTDKMKMMPCIVSMLTRYVYFRPKKPDIRD</sequence>
<keyword evidence="3" id="KW-0053">Apoptosis</keyword>
<protein>
    <submittedName>
        <fullName evidence="11">CASP7</fullName>
        <ecNumber evidence="11">3.4.22.60</ecNumber>
    </submittedName>
</protein>
<evidence type="ECO:0000256" key="8">
    <source>
        <dbReference type="RuleBase" id="RU003971"/>
    </source>
</evidence>
<dbReference type="SUPFAM" id="SSF52129">
    <property type="entry name" value="Caspase-like"/>
    <property type="match status" value="1"/>
</dbReference>
<dbReference type="PANTHER" id="PTHR10454:SF232">
    <property type="entry name" value="AT03047P-RELATED"/>
    <property type="match status" value="1"/>
</dbReference>
<dbReference type="CDD" id="cd00032">
    <property type="entry name" value="CASc"/>
    <property type="match status" value="1"/>
</dbReference>
<feature type="domain" description="Caspase family p20" evidence="10">
    <location>
        <begin position="56"/>
        <end position="177"/>
    </location>
</feature>
<dbReference type="InterPro" id="IPR011600">
    <property type="entry name" value="Pept_C14_caspase"/>
</dbReference>
<dbReference type="InterPro" id="IPR002398">
    <property type="entry name" value="Pept_C14"/>
</dbReference>
<dbReference type="PROSITE" id="PS50208">
    <property type="entry name" value="CASPASE_P20"/>
    <property type="match status" value="1"/>
</dbReference>
<evidence type="ECO:0000256" key="6">
    <source>
        <dbReference type="ARBA" id="ARBA00023145"/>
    </source>
</evidence>
<dbReference type="PROSITE" id="PS01121">
    <property type="entry name" value="CASPASE_HIS"/>
    <property type="match status" value="1"/>
</dbReference>
<keyword evidence="2" id="KW-0645">Protease</keyword>
<evidence type="ECO:0000256" key="3">
    <source>
        <dbReference type="ARBA" id="ARBA00022703"/>
    </source>
</evidence>
<proteinExistence type="inferred from homology"/>
<keyword evidence="12" id="KW-1185">Reference proteome</keyword>
<dbReference type="OrthoDB" id="6116485at2759"/>
<dbReference type="InterPro" id="IPR016129">
    <property type="entry name" value="Caspase_his_AS"/>
</dbReference>
<dbReference type="PROSITE" id="PS50207">
    <property type="entry name" value="CASPASE_P10"/>
    <property type="match status" value="1"/>
</dbReference>
<dbReference type="FunFam" id="3.40.50.1460:FF:000001">
    <property type="entry name" value="Caspase-3 preproprotein"/>
    <property type="match status" value="1"/>
</dbReference>
<dbReference type="InterPro" id="IPR001309">
    <property type="entry name" value="Pept_C14_p20"/>
</dbReference>
<feature type="active site" evidence="7">
    <location>
        <position position="134"/>
    </location>
</feature>
<keyword evidence="4 11" id="KW-0378">Hydrolase</keyword>
<dbReference type="InterPro" id="IPR015917">
    <property type="entry name" value="Pept_C14A"/>
</dbReference>
<keyword evidence="5" id="KW-0788">Thiol protease</keyword>
<dbReference type="GO" id="GO:0005737">
    <property type="term" value="C:cytoplasm"/>
    <property type="evidence" value="ECO:0007669"/>
    <property type="project" value="TreeGrafter"/>
</dbReference>
<dbReference type="InterPro" id="IPR029030">
    <property type="entry name" value="Caspase-like_dom_sf"/>
</dbReference>
<evidence type="ECO:0000256" key="2">
    <source>
        <dbReference type="ARBA" id="ARBA00022670"/>
    </source>
</evidence>
<dbReference type="Gene3D" id="3.40.50.1460">
    <property type="match status" value="1"/>
</dbReference>
<evidence type="ECO:0000313" key="11">
    <source>
        <dbReference type="EMBL" id="CAC5369962.1"/>
    </source>
</evidence>
<dbReference type="InterPro" id="IPR002138">
    <property type="entry name" value="Pept_C14_p10"/>
</dbReference>
<feature type="domain" description="Caspase family p10" evidence="9">
    <location>
        <begin position="204"/>
        <end position="298"/>
    </location>
</feature>
<dbReference type="GO" id="GO:0004197">
    <property type="term" value="F:cysteine-type endopeptidase activity"/>
    <property type="evidence" value="ECO:0007669"/>
    <property type="project" value="InterPro"/>
</dbReference>
<evidence type="ECO:0000259" key="9">
    <source>
        <dbReference type="PROSITE" id="PS50207"/>
    </source>
</evidence>
<evidence type="ECO:0000256" key="7">
    <source>
        <dbReference type="PIRSR" id="PIRSR038001-1"/>
    </source>
</evidence>
<gene>
    <name evidence="11" type="ORF">MCOR_8970</name>
</gene>
<evidence type="ECO:0000313" key="12">
    <source>
        <dbReference type="Proteomes" id="UP000507470"/>
    </source>
</evidence>
<dbReference type="EC" id="3.4.22.60" evidence="11"/>
<dbReference type="EMBL" id="CACVKT020001634">
    <property type="protein sequence ID" value="CAC5369962.1"/>
    <property type="molecule type" value="Genomic_DNA"/>
</dbReference>
<comment type="similarity">
    <text evidence="1 8">Belongs to the peptidase C14A family.</text>
</comment>
<evidence type="ECO:0000259" key="10">
    <source>
        <dbReference type="PROSITE" id="PS50208"/>
    </source>
</evidence>
<dbReference type="AlphaFoldDB" id="A0A6J8AP79"/>
<evidence type="ECO:0000256" key="5">
    <source>
        <dbReference type="ARBA" id="ARBA00022807"/>
    </source>
</evidence>
<evidence type="ECO:0000256" key="4">
    <source>
        <dbReference type="ARBA" id="ARBA00022801"/>
    </source>
</evidence>
<accession>A0A6J8AP79</accession>
<dbReference type="SMART" id="SM00115">
    <property type="entry name" value="CASc"/>
    <property type="match status" value="1"/>
</dbReference>
<reference evidence="11 12" key="1">
    <citation type="submission" date="2020-06" db="EMBL/GenBank/DDBJ databases">
        <authorList>
            <person name="Li R."/>
            <person name="Bekaert M."/>
        </authorList>
    </citation>
    <scope>NUCLEOTIDE SEQUENCE [LARGE SCALE GENOMIC DNA]</scope>
    <source>
        <strain evidence="12">wild</strain>
    </source>
</reference>
<dbReference type="GO" id="GO:0043525">
    <property type="term" value="P:positive regulation of neuron apoptotic process"/>
    <property type="evidence" value="ECO:0007669"/>
    <property type="project" value="TreeGrafter"/>
</dbReference>
<keyword evidence="6" id="KW-0865">Zymogen</keyword>
<dbReference type="GO" id="GO:0006915">
    <property type="term" value="P:apoptotic process"/>
    <property type="evidence" value="ECO:0007669"/>
    <property type="project" value="UniProtKB-KW"/>
</dbReference>
<evidence type="ECO:0000256" key="1">
    <source>
        <dbReference type="ARBA" id="ARBA00010134"/>
    </source>
</evidence>
<dbReference type="Proteomes" id="UP000507470">
    <property type="component" value="Unassembled WGS sequence"/>
</dbReference>
<dbReference type="Pfam" id="PF00656">
    <property type="entry name" value="Peptidase_C14"/>
    <property type="match status" value="1"/>
</dbReference>
<dbReference type="PANTHER" id="PTHR10454">
    <property type="entry name" value="CASPASE"/>
    <property type="match status" value="1"/>
</dbReference>
<organism evidence="11 12">
    <name type="scientific">Mytilus coruscus</name>
    <name type="common">Sea mussel</name>
    <dbReference type="NCBI Taxonomy" id="42192"/>
    <lineage>
        <taxon>Eukaryota</taxon>
        <taxon>Metazoa</taxon>
        <taxon>Spiralia</taxon>
        <taxon>Lophotrochozoa</taxon>
        <taxon>Mollusca</taxon>
        <taxon>Bivalvia</taxon>
        <taxon>Autobranchia</taxon>
        <taxon>Pteriomorphia</taxon>
        <taxon>Mytilida</taxon>
        <taxon>Mytiloidea</taxon>
        <taxon>Mytilidae</taxon>
        <taxon>Mytilinae</taxon>
        <taxon>Mytilus</taxon>
    </lineage>
</organism>
<name>A0A6J8AP79_MYTCO</name>
<feature type="active site" evidence="7">
    <location>
        <position position="176"/>
    </location>
</feature>
<dbReference type="GO" id="GO:0006508">
    <property type="term" value="P:proteolysis"/>
    <property type="evidence" value="ECO:0007669"/>
    <property type="project" value="UniProtKB-KW"/>
</dbReference>
<dbReference type="PRINTS" id="PR00376">
    <property type="entry name" value="IL1BCENZYME"/>
</dbReference>
<dbReference type="PIRSF" id="PIRSF038001">
    <property type="entry name" value="Caspase_ICE"/>
    <property type="match status" value="1"/>
</dbReference>